<name>A0A1Z5JS32_FISSO</name>
<dbReference type="InParanoid" id="A0A1Z5JS32"/>
<comment type="caution">
    <text evidence="1">The sequence shown here is derived from an EMBL/GenBank/DDBJ whole genome shotgun (WGS) entry which is preliminary data.</text>
</comment>
<organism evidence="1 2">
    <name type="scientific">Fistulifera solaris</name>
    <name type="common">Oleaginous diatom</name>
    <dbReference type="NCBI Taxonomy" id="1519565"/>
    <lineage>
        <taxon>Eukaryota</taxon>
        <taxon>Sar</taxon>
        <taxon>Stramenopiles</taxon>
        <taxon>Ochrophyta</taxon>
        <taxon>Bacillariophyta</taxon>
        <taxon>Bacillariophyceae</taxon>
        <taxon>Bacillariophycidae</taxon>
        <taxon>Naviculales</taxon>
        <taxon>Naviculaceae</taxon>
        <taxon>Fistulifera</taxon>
    </lineage>
</organism>
<dbReference type="EMBL" id="BDSP01000107">
    <property type="protein sequence ID" value="GAX16571.1"/>
    <property type="molecule type" value="Genomic_DNA"/>
</dbReference>
<keyword evidence="2" id="KW-1185">Reference proteome</keyword>
<proteinExistence type="predicted"/>
<sequence>MTSLEKRKRRPIPRTVPRKWTDRLTIDEIRRALPTDDHSDTASDLSIGTPNSIHIHNAYSLSRDLSDLSGSHAPRPSSWHQAHILSSREPLHPQPPPDGDDSVRMGKSLVMESSDRIEVIQQDRSVRGPDFSPIIILLMDPGSKIYELMQLWIDVQFDTVRDVLYSIQSNVGERWRQDYDGMLQWRNQHWSPFTVSQVHPFELLVAKPWSMPAPTTIAHASAALQRFLHLGVVQTVEPNGIRPKNVKQPAESYVRLSPRAQSRIHVMGEVFQHHHACQFLSFSPPFEEPAIEVRVDVLGTDASCVSNDVPMATVFTAKRESATTLERVETSQTIIPDNDDTKNEISRTPETVPCNESVFQPPIALEEERFIEQFDTEEPIRKFRKHPRRRRLKDVIELFKCKPCRFEQDMESSQRTLWLDQTPSYRDAERPLWESVWDFDGNVSVVSETEPLLFANSSDLAYQLELYRCEI</sequence>
<dbReference type="AlphaFoldDB" id="A0A1Z5JS32"/>
<dbReference type="OrthoDB" id="49240at2759"/>
<dbReference type="Proteomes" id="UP000198406">
    <property type="component" value="Unassembled WGS sequence"/>
</dbReference>
<gene>
    <name evidence="1" type="ORF">FisN_7Lh297</name>
</gene>
<protein>
    <submittedName>
        <fullName evidence="1">Uncharacterized protein</fullName>
    </submittedName>
</protein>
<accession>A0A1Z5JS32</accession>
<evidence type="ECO:0000313" key="1">
    <source>
        <dbReference type="EMBL" id="GAX16571.1"/>
    </source>
</evidence>
<reference evidence="1 2" key="1">
    <citation type="journal article" date="2015" name="Plant Cell">
        <title>Oil accumulation by the oleaginous diatom Fistulifera solaris as revealed by the genome and transcriptome.</title>
        <authorList>
            <person name="Tanaka T."/>
            <person name="Maeda Y."/>
            <person name="Veluchamy A."/>
            <person name="Tanaka M."/>
            <person name="Abida H."/>
            <person name="Marechal E."/>
            <person name="Bowler C."/>
            <person name="Muto M."/>
            <person name="Sunaga Y."/>
            <person name="Tanaka M."/>
            <person name="Yoshino T."/>
            <person name="Taniguchi T."/>
            <person name="Fukuda Y."/>
            <person name="Nemoto M."/>
            <person name="Matsumoto M."/>
            <person name="Wong P.S."/>
            <person name="Aburatani S."/>
            <person name="Fujibuchi W."/>
        </authorList>
    </citation>
    <scope>NUCLEOTIDE SEQUENCE [LARGE SCALE GENOMIC DNA]</scope>
    <source>
        <strain evidence="1 2">JPCC DA0580</strain>
    </source>
</reference>
<evidence type="ECO:0000313" key="2">
    <source>
        <dbReference type="Proteomes" id="UP000198406"/>
    </source>
</evidence>